<keyword evidence="2" id="KW-1185">Reference proteome</keyword>
<dbReference type="EMBL" id="LUUB01000033">
    <property type="protein sequence ID" value="OAF13850.1"/>
    <property type="molecule type" value="Genomic_DNA"/>
</dbReference>
<comment type="caution">
    <text evidence="1">The sequence shown here is derived from an EMBL/GenBank/DDBJ whole genome shotgun (WGS) entry which is preliminary data.</text>
</comment>
<dbReference type="STRING" id="1505087.AYJ54_43270"/>
<dbReference type="Proteomes" id="UP000076959">
    <property type="component" value="Unassembled WGS sequence"/>
</dbReference>
<reference evidence="1 2" key="1">
    <citation type="submission" date="2016-03" db="EMBL/GenBank/DDBJ databases">
        <title>Draft Genome Sequence of the Strain BR 10245 (Bradyrhizobium sp.) isolated from nodules of Centrolobium paraense.</title>
        <authorList>
            <person name="Simoes-Araujo J.L.Sr."/>
            <person name="Barauna A.C."/>
            <person name="Silva K."/>
            <person name="Zilli J.E."/>
        </authorList>
    </citation>
    <scope>NUCLEOTIDE SEQUENCE [LARGE SCALE GENOMIC DNA]</scope>
    <source>
        <strain evidence="1 2">BR 10245</strain>
    </source>
</reference>
<sequence length="173" mass="18781">MKAHALSRRDFLCSTSFVAVGLATGGSMILAPDYAWALSTTAVDSHTAQTLLVMARQLFPHDRLGDQYYATVVEAVDKQATSDAALRKLLTDGVARLDGARGIAWVQLSNGARNAVLKTEEAGEFFSTVRTATINNLYTNPLVYRFFGFEGSSVEHGGYIDRGFDDIGWLPNA</sequence>
<accession>A0A176Z0L1</accession>
<evidence type="ECO:0000313" key="2">
    <source>
        <dbReference type="Proteomes" id="UP000076959"/>
    </source>
</evidence>
<proteinExistence type="predicted"/>
<dbReference type="AlphaFoldDB" id="A0A176Z0L1"/>
<gene>
    <name evidence="1" type="ORF">AYJ54_43270</name>
</gene>
<organism evidence="1 2">
    <name type="scientific">Bradyrhizobium centrolobii</name>
    <dbReference type="NCBI Taxonomy" id="1505087"/>
    <lineage>
        <taxon>Bacteria</taxon>
        <taxon>Pseudomonadati</taxon>
        <taxon>Pseudomonadota</taxon>
        <taxon>Alphaproteobacteria</taxon>
        <taxon>Hyphomicrobiales</taxon>
        <taxon>Nitrobacteraceae</taxon>
        <taxon>Bradyrhizobium</taxon>
    </lineage>
</organism>
<name>A0A176Z0L1_9BRAD</name>
<dbReference type="OrthoDB" id="4929908at2"/>
<dbReference type="InterPro" id="IPR006311">
    <property type="entry name" value="TAT_signal"/>
</dbReference>
<dbReference type="PROSITE" id="PS51318">
    <property type="entry name" value="TAT"/>
    <property type="match status" value="1"/>
</dbReference>
<evidence type="ECO:0000313" key="1">
    <source>
        <dbReference type="EMBL" id="OAF13850.1"/>
    </source>
</evidence>
<protein>
    <recommendedName>
        <fullName evidence="3">Twin-arginine translocation pathway signal</fullName>
    </recommendedName>
</protein>
<evidence type="ECO:0008006" key="3">
    <source>
        <dbReference type="Google" id="ProtNLM"/>
    </source>
</evidence>
<dbReference type="RefSeq" id="WP_063697706.1">
    <property type="nucleotide sequence ID" value="NZ_LUUB01000033.1"/>
</dbReference>